<organism evidence="7 8">
    <name type="scientific">Ilyobacter polytropus (strain ATCC 51220 / DSM 2926 / LMG 16218 / CuHBu1)</name>
    <dbReference type="NCBI Taxonomy" id="572544"/>
    <lineage>
        <taxon>Bacteria</taxon>
        <taxon>Fusobacteriati</taxon>
        <taxon>Fusobacteriota</taxon>
        <taxon>Fusobacteriia</taxon>
        <taxon>Fusobacteriales</taxon>
        <taxon>Fusobacteriaceae</taxon>
        <taxon>Ilyobacter</taxon>
    </lineage>
</organism>
<dbReference type="PANTHER" id="PTHR37422:SF13">
    <property type="entry name" value="LIPOPOLYSACCHARIDE BIOSYNTHESIS PROTEIN PA4999-RELATED"/>
    <property type="match status" value="1"/>
</dbReference>
<dbReference type="RefSeq" id="WP_013386990.1">
    <property type="nucleotide sequence ID" value="NC_014632.1"/>
</dbReference>
<dbReference type="InterPro" id="IPR007016">
    <property type="entry name" value="O-antigen_ligase-rel_domated"/>
</dbReference>
<feature type="transmembrane region" description="Helical" evidence="5">
    <location>
        <begin position="119"/>
        <end position="137"/>
    </location>
</feature>
<evidence type="ECO:0000256" key="2">
    <source>
        <dbReference type="ARBA" id="ARBA00022692"/>
    </source>
</evidence>
<evidence type="ECO:0000256" key="3">
    <source>
        <dbReference type="ARBA" id="ARBA00022989"/>
    </source>
</evidence>
<comment type="subcellular location">
    <subcellularLocation>
        <location evidence="1">Membrane</location>
        <topology evidence="1">Multi-pass membrane protein</topology>
    </subcellularLocation>
</comment>
<dbReference type="Proteomes" id="UP000006875">
    <property type="component" value="Chromosome"/>
</dbReference>
<feature type="transmembrane region" description="Helical" evidence="5">
    <location>
        <begin position="238"/>
        <end position="270"/>
    </location>
</feature>
<feature type="transmembrane region" description="Helical" evidence="5">
    <location>
        <begin position="527"/>
        <end position="545"/>
    </location>
</feature>
<dbReference type="HOGENOM" id="CLU_021625_0_0_0"/>
<feature type="domain" description="O-antigen ligase-related" evidence="6">
    <location>
        <begin position="406"/>
        <end position="506"/>
    </location>
</feature>
<evidence type="ECO:0000313" key="8">
    <source>
        <dbReference type="Proteomes" id="UP000006875"/>
    </source>
</evidence>
<dbReference type="STRING" id="572544.Ilyop_0532"/>
<keyword evidence="8" id="KW-1185">Reference proteome</keyword>
<reference evidence="7 8" key="1">
    <citation type="journal article" date="2010" name="Stand. Genomic Sci.">
        <title>Complete genome sequence of Ilyobacter polytropus type strain (CuHbu1).</title>
        <authorList>
            <person name="Sikorski J."/>
            <person name="Chertkov O."/>
            <person name="Lapidus A."/>
            <person name="Nolan M."/>
            <person name="Lucas S."/>
            <person name="Del Rio T.G."/>
            <person name="Tice H."/>
            <person name="Cheng J.F."/>
            <person name="Tapia R."/>
            <person name="Han C."/>
            <person name="Goodwin L."/>
            <person name="Pitluck S."/>
            <person name="Liolios K."/>
            <person name="Ivanova N."/>
            <person name="Mavromatis K."/>
            <person name="Mikhailova N."/>
            <person name="Pati A."/>
            <person name="Chen A."/>
            <person name="Palaniappan K."/>
            <person name="Land M."/>
            <person name="Hauser L."/>
            <person name="Chang Y.J."/>
            <person name="Jeffries C.D."/>
            <person name="Brambilla E."/>
            <person name="Yasawong M."/>
            <person name="Rohde M."/>
            <person name="Pukall R."/>
            <person name="Spring S."/>
            <person name="Goker M."/>
            <person name="Woyke T."/>
            <person name="Bristow J."/>
            <person name="Eisen J.A."/>
            <person name="Markowitz V."/>
            <person name="Hugenholtz P."/>
            <person name="Kyrpides N.C."/>
            <person name="Klenk H.P."/>
        </authorList>
    </citation>
    <scope>NUCLEOTIDE SEQUENCE [LARGE SCALE GENOMIC DNA]</scope>
    <source>
        <strain evidence="8">ATCC 51220 / DSM 2926 / LMG 16218 / CuHBu1</strain>
    </source>
</reference>
<keyword evidence="4 5" id="KW-0472">Membrane</keyword>
<evidence type="ECO:0000256" key="4">
    <source>
        <dbReference type="ARBA" id="ARBA00023136"/>
    </source>
</evidence>
<proteinExistence type="predicted"/>
<keyword evidence="2 5" id="KW-0812">Transmembrane</keyword>
<dbReference type="GO" id="GO:0016020">
    <property type="term" value="C:membrane"/>
    <property type="evidence" value="ECO:0007669"/>
    <property type="project" value="UniProtKB-SubCell"/>
</dbReference>
<accession>E3H630</accession>
<gene>
    <name evidence="7" type="ordered locus">Ilyop_0532</name>
</gene>
<evidence type="ECO:0000256" key="5">
    <source>
        <dbReference type="SAM" id="Phobius"/>
    </source>
</evidence>
<feature type="transmembrane region" description="Helical" evidence="5">
    <location>
        <begin position="490"/>
        <end position="515"/>
    </location>
</feature>
<keyword evidence="3 5" id="KW-1133">Transmembrane helix</keyword>
<dbReference type="KEGG" id="ipo:Ilyop_0532"/>
<evidence type="ECO:0000313" key="7">
    <source>
        <dbReference type="EMBL" id="ADO82320.1"/>
    </source>
</evidence>
<dbReference type="PANTHER" id="PTHR37422">
    <property type="entry name" value="TEICHURONIC ACID BIOSYNTHESIS PROTEIN TUAE"/>
    <property type="match status" value="1"/>
</dbReference>
<dbReference type="eggNOG" id="COG3307">
    <property type="taxonomic scope" value="Bacteria"/>
</dbReference>
<feature type="transmembrane region" description="Helical" evidence="5">
    <location>
        <begin position="48"/>
        <end position="66"/>
    </location>
</feature>
<dbReference type="OrthoDB" id="1762823at2"/>
<feature type="transmembrane region" description="Helical" evidence="5">
    <location>
        <begin position="86"/>
        <end position="104"/>
    </location>
</feature>
<dbReference type="AlphaFoldDB" id="E3H630"/>
<protein>
    <submittedName>
        <fullName evidence="7">O-antigen polymerase</fullName>
    </submittedName>
</protein>
<dbReference type="EMBL" id="CP002281">
    <property type="protein sequence ID" value="ADO82320.1"/>
    <property type="molecule type" value="Genomic_DNA"/>
</dbReference>
<feature type="transmembrane region" description="Helical" evidence="5">
    <location>
        <begin position="149"/>
        <end position="171"/>
    </location>
</feature>
<sequence length="570" mass="65078">MREKFGILGYLLATSVAPLIIFGKKIILENDSKRAMTYITYDGYQIDFISYYKLMTLITGAVILIFSMAGKIDLKKECIGIKSKYYIMGSTLLVLLVMSFIFSIDRKISFLGISGRFEGFLAEISYMVIFLTGLSFFKNRNSREKILKFIIGFSGVMFLVGIFQFFGFNILETDFMSNVMTGFDVEKFGGLKYSFGKYASYGTLSNPNYMGSYSIMLFFLGLGFYLSSRERIKTIFFLGYTGLAFANLIGCHSRAGFLGFQGGVLLFIIFMNREILINWKKILVLSLMCILIWSGMDIFSQKALGKKLGNISKGVKTEVYGIESEGNRVEIDGVSKLKIIGSSNGLEFYDAINEKIPVKEKDRLINLQKSGYEKYYVKRHKTIKDLYLFGYGESFNYQLYFIEGKFYTIDHMDNITEIPAVKRIKFFDGYEKKGSSRIYIWSRSIPKIFEKPVFGHGQDTFPLVFPQNDFFGKKLSFGIKGMLVDKPHNYFIQIAINNGIPALILIGFLFLSFFYDSFKVFIKNRNIFTGCIFLSVFSYFITCFFNDSVVSVAPLFWTFLAVGTCLNTEG</sequence>
<dbReference type="InterPro" id="IPR051533">
    <property type="entry name" value="WaaL-like"/>
</dbReference>
<feature type="transmembrane region" description="Helical" evidence="5">
    <location>
        <begin position="209"/>
        <end position="226"/>
    </location>
</feature>
<dbReference type="Pfam" id="PF04932">
    <property type="entry name" value="Wzy_C"/>
    <property type="match status" value="1"/>
</dbReference>
<evidence type="ECO:0000259" key="6">
    <source>
        <dbReference type="Pfam" id="PF04932"/>
    </source>
</evidence>
<feature type="transmembrane region" description="Helical" evidence="5">
    <location>
        <begin position="282"/>
        <end position="299"/>
    </location>
</feature>
<feature type="transmembrane region" description="Helical" evidence="5">
    <location>
        <begin position="7"/>
        <end position="28"/>
    </location>
</feature>
<evidence type="ECO:0000256" key="1">
    <source>
        <dbReference type="ARBA" id="ARBA00004141"/>
    </source>
</evidence>
<name>E3H630_ILYPC</name>